<evidence type="ECO:0000313" key="2">
    <source>
        <dbReference type="EMBL" id="SPD03862.1"/>
    </source>
</evidence>
<feature type="domain" description="Integrase catalytic" evidence="1">
    <location>
        <begin position="286"/>
        <end position="448"/>
    </location>
</feature>
<sequence length="535" mass="60018">MAPGSRGVGAVFVHFSGEDSDQTGDAIGEPRVPRRSWSHYLSNAPGLADQLVASRKDSAREGGSCAAYFCKVPDLRKSELGLVRYGPANRGHRSVFGPFEGSFPIGIPASPGRLCAQAWQRRWKNSGTFSKTLFRRPVFTRMVDIAPDVGFRRSWYRRKAYATYFPKVQALHRGELGFARYDPANGGRRNVPYAKGFDHNSLVSRPFLARKVSNRSSHHVLQNGQGAGSCWLGPGCPVLRTDTRENPVGKNGVMTARRACVKSRRGLAGWIPYWIIYQRTYYQQIRKKRPRFAKQQRGIDLVGSLPRATGNRRWLIVATDYFTKWVEAEPLAHISDSESRKFVWKSIITRFGIPKCLISDNSIQFDSGPFKKYCSDFGIKNHFSSPAYPQGNGQAESSNKIILNGIKKRLEEAKGRWVEELPTILWMFRTTPRSSTGETPFSLTYGVEAVIPLEGDLKKRYGKSVSERILAPGDLVLRKVLGSKKDPTQGKLGANWEGSYQIVSEAGLGAFNLKGMDDKPLKRPWNISNLKKFYQ</sequence>
<dbReference type="GO" id="GO:0003676">
    <property type="term" value="F:nucleic acid binding"/>
    <property type="evidence" value="ECO:0007669"/>
    <property type="project" value="InterPro"/>
</dbReference>
<dbReference type="GO" id="GO:0015074">
    <property type="term" value="P:DNA integration"/>
    <property type="evidence" value="ECO:0007669"/>
    <property type="project" value="InterPro"/>
</dbReference>
<dbReference type="Gene3D" id="3.30.420.10">
    <property type="entry name" value="Ribonuclease H-like superfamily/Ribonuclease H"/>
    <property type="match status" value="1"/>
</dbReference>
<dbReference type="InterPro" id="IPR050951">
    <property type="entry name" value="Retrovirus_Pol_polyprotein"/>
</dbReference>
<gene>
    <name evidence="2" type="ORF">FSB_LOCUS31744</name>
</gene>
<dbReference type="EMBL" id="OIVN01002459">
    <property type="protein sequence ID" value="SPD03862.1"/>
    <property type="molecule type" value="Genomic_DNA"/>
</dbReference>
<dbReference type="PROSITE" id="PS50994">
    <property type="entry name" value="INTEGRASE"/>
    <property type="match status" value="1"/>
</dbReference>
<organism evidence="2">
    <name type="scientific">Fagus sylvatica</name>
    <name type="common">Beechnut</name>
    <dbReference type="NCBI Taxonomy" id="28930"/>
    <lineage>
        <taxon>Eukaryota</taxon>
        <taxon>Viridiplantae</taxon>
        <taxon>Streptophyta</taxon>
        <taxon>Embryophyta</taxon>
        <taxon>Tracheophyta</taxon>
        <taxon>Spermatophyta</taxon>
        <taxon>Magnoliopsida</taxon>
        <taxon>eudicotyledons</taxon>
        <taxon>Gunneridae</taxon>
        <taxon>Pentapetalae</taxon>
        <taxon>rosids</taxon>
        <taxon>fabids</taxon>
        <taxon>Fagales</taxon>
        <taxon>Fagaceae</taxon>
        <taxon>Fagus</taxon>
    </lineage>
</organism>
<dbReference type="Pfam" id="PF00665">
    <property type="entry name" value="rve"/>
    <property type="match status" value="1"/>
</dbReference>
<name>A0A2N9GVY8_FAGSY</name>
<dbReference type="PANTHER" id="PTHR37984">
    <property type="entry name" value="PROTEIN CBG26694"/>
    <property type="match status" value="1"/>
</dbReference>
<proteinExistence type="predicted"/>
<dbReference type="PANTHER" id="PTHR37984:SF5">
    <property type="entry name" value="PROTEIN NYNRIN-LIKE"/>
    <property type="match status" value="1"/>
</dbReference>
<dbReference type="SUPFAM" id="SSF53098">
    <property type="entry name" value="Ribonuclease H-like"/>
    <property type="match status" value="1"/>
</dbReference>
<dbReference type="InterPro" id="IPR036397">
    <property type="entry name" value="RNaseH_sf"/>
</dbReference>
<dbReference type="InterPro" id="IPR001584">
    <property type="entry name" value="Integrase_cat-core"/>
</dbReference>
<reference evidence="2" key="1">
    <citation type="submission" date="2018-02" db="EMBL/GenBank/DDBJ databases">
        <authorList>
            <person name="Cohen D.B."/>
            <person name="Kent A.D."/>
        </authorList>
    </citation>
    <scope>NUCLEOTIDE SEQUENCE</scope>
</reference>
<evidence type="ECO:0000259" key="1">
    <source>
        <dbReference type="PROSITE" id="PS50994"/>
    </source>
</evidence>
<protein>
    <recommendedName>
        <fullName evidence="1">Integrase catalytic domain-containing protein</fullName>
    </recommendedName>
</protein>
<accession>A0A2N9GVY8</accession>
<dbReference type="AlphaFoldDB" id="A0A2N9GVY8"/>
<dbReference type="InterPro" id="IPR012337">
    <property type="entry name" value="RNaseH-like_sf"/>
</dbReference>